<accession>T1CEU9</accession>
<comment type="caution">
    <text evidence="1">The sequence shown here is derived from an EMBL/GenBank/DDBJ whole genome shotgun (WGS) entry which is preliminary data.</text>
</comment>
<gene>
    <name evidence="1" type="ORF">B1B_06380</name>
</gene>
<protein>
    <submittedName>
        <fullName evidence="1">Tryptophanyl-tRNA synthetase</fullName>
    </submittedName>
</protein>
<dbReference type="GO" id="GO:0004830">
    <property type="term" value="F:tryptophan-tRNA ligase activity"/>
    <property type="evidence" value="ECO:0007669"/>
    <property type="project" value="TreeGrafter"/>
</dbReference>
<dbReference type="GO" id="GO:0006436">
    <property type="term" value="P:tryptophanyl-tRNA aminoacylation"/>
    <property type="evidence" value="ECO:0007669"/>
    <property type="project" value="TreeGrafter"/>
</dbReference>
<sequence length="59" mass="6878">MFEPDDAKLKKIHEDYRSGALLSGEMKALLIERVNSFLKRHQEARERAKDTLHAFLADH</sequence>
<dbReference type="PANTHER" id="PTHR10055">
    <property type="entry name" value="TRYPTOPHANYL-TRNA SYNTHETASE"/>
    <property type="match status" value="1"/>
</dbReference>
<keyword evidence="1" id="KW-0030">Aminoacyl-tRNA synthetase</keyword>
<reference evidence="1" key="2">
    <citation type="journal article" date="2014" name="ISME J.">
        <title>Microbial stratification in low pH oxic and suboxic macroscopic growths along an acid mine drainage.</title>
        <authorList>
            <person name="Mendez-Garcia C."/>
            <person name="Mesa V."/>
            <person name="Sprenger R.R."/>
            <person name="Richter M."/>
            <person name="Diez M.S."/>
            <person name="Solano J."/>
            <person name="Bargiela R."/>
            <person name="Golyshina O.V."/>
            <person name="Manteca A."/>
            <person name="Ramos J.L."/>
            <person name="Gallego J.R."/>
            <person name="Llorente I."/>
            <person name="Martins Dos Santos V.A."/>
            <person name="Jensen O.N."/>
            <person name="Pelaez A.I."/>
            <person name="Sanchez J."/>
            <person name="Ferrer M."/>
        </authorList>
    </citation>
    <scope>NUCLEOTIDE SEQUENCE</scope>
</reference>
<dbReference type="Gene3D" id="1.10.240.10">
    <property type="entry name" value="Tyrosyl-Transfer RNA Synthetase"/>
    <property type="match status" value="1"/>
</dbReference>
<organism evidence="1">
    <name type="scientific">mine drainage metagenome</name>
    <dbReference type="NCBI Taxonomy" id="410659"/>
    <lineage>
        <taxon>unclassified sequences</taxon>
        <taxon>metagenomes</taxon>
        <taxon>ecological metagenomes</taxon>
    </lineage>
</organism>
<dbReference type="EMBL" id="AUZY01004051">
    <property type="protein sequence ID" value="EQD65375.1"/>
    <property type="molecule type" value="Genomic_DNA"/>
</dbReference>
<dbReference type="SUPFAM" id="SSF52374">
    <property type="entry name" value="Nucleotidylyl transferase"/>
    <property type="match status" value="1"/>
</dbReference>
<dbReference type="GO" id="GO:0005737">
    <property type="term" value="C:cytoplasm"/>
    <property type="evidence" value="ECO:0007669"/>
    <property type="project" value="TreeGrafter"/>
</dbReference>
<proteinExistence type="predicted"/>
<evidence type="ECO:0000313" key="1">
    <source>
        <dbReference type="EMBL" id="EQD65375.1"/>
    </source>
</evidence>
<reference evidence="1" key="1">
    <citation type="submission" date="2013-08" db="EMBL/GenBank/DDBJ databases">
        <authorList>
            <person name="Mendez C."/>
            <person name="Richter M."/>
            <person name="Ferrer M."/>
            <person name="Sanchez J."/>
        </authorList>
    </citation>
    <scope>NUCLEOTIDE SEQUENCE</scope>
</reference>
<name>T1CEU9_9ZZZZ</name>
<dbReference type="AlphaFoldDB" id="T1CEU9"/>
<dbReference type="PANTHER" id="PTHR10055:SF1">
    <property type="entry name" value="TRYPTOPHAN--TRNA LIGASE, CYTOPLASMIC"/>
    <property type="match status" value="1"/>
</dbReference>
<keyword evidence="1" id="KW-0436">Ligase</keyword>